<organism evidence="2 3">
    <name type="scientific">Paraburkholderia rhizosphaerae</name>
    <dbReference type="NCBI Taxonomy" id="480658"/>
    <lineage>
        <taxon>Bacteria</taxon>
        <taxon>Pseudomonadati</taxon>
        <taxon>Pseudomonadota</taxon>
        <taxon>Betaproteobacteria</taxon>
        <taxon>Burkholderiales</taxon>
        <taxon>Burkholderiaceae</taxon>
        <taxon>Paraburkholderia</taxon>
    </lineage>
</organism>
<sequence length="91" mass="9816">MLGHEMPRNKPRVAPSRVCFAFALSGKSAPKRHDEKHPHSERSEKEIDQAVEDTFPASDPPATGGTTRIDPASSPDKDRSGRPASDQGGKP</sequence>
<dbReference type="EMBL" id="SORE01000028">
    <property type="protein sequence ID" value="TDY39059.1"/>
    <property type="molecule type" value="Genomic_DNA"/>
</dbReference>
<reference evidence="2 3" key="1">
    <citation type="submission" date="2019-03" db="EMBL/GenBank/DDBJ databases">
        <title>Genomic Encyclopedia of Type Strains, Phase III (KMG-III): the genomes of soil and plant-associated and newly described type strains.</title>
        <authorList>
            <person name="Whitman W."/>
        </authorList>
    </citation>
    <scope>NUCLEOTIDE SEQUENCE [LARGE SCALE GENOMIC DNA]</scope>
    <source>
        <strain evidence="2 3">LMG 29544</strain>
    </source>
</reference>
<evidence type="ECO:0000313" key="3">
    <source>
        <dbReference type="Proteomes" id="UP000295509"/>
    </source>
</evidence>
<dbReference type="AlphaFoldDB" id="A0A4R8LAF7"/>
<gene>
    <name evidence="2" type="ORF">BX592_12863</name>
</gene>
<dbReference type="Proteomes" id="UP000295509">
    <property type="component" value="Unassembled WGS sequence"/>
</dbReference>
<name>A0A4R8LAF7_9BURK</name>
<feature type="compositionally biased region" description="Basic and acidic residues" evidence="1">
    <location>
        <begin position="31"/>
        <end position="48"/>
    </location>
</feature>
<comment type="caution">
    <text evidence="2">The sequence shown here is derived from an EMBL/GenBank/DDBJ whole genome shotgun (WGS) entry which is preliminary data.</text>
</comment>
<dbReference type="RefSeq" id="WP_208327991.1">
    <property type="nucleotide sequence ID" value="NZ_JBHLUW010000024.1"/>
</dbReference>
<accession>A0A4R8LAF7</accession>
<feature type="region of interest" description="Disordered" evidence="1">
    <location>
        <begin position="25"/>
        <end position="91"/>
    </location>
</feature>
<evidence type="ECO:0000256" key="1">
    <source>
        <dbReference type="SAM" id="MobiDB-lite"/>
    </source>
</evidence>
<keyword evidence="3" id="KW-1185">Reference proteome</keyword>
<evidence type="ECO:0000313" key="2">
    <source>
        <dbReference type="EMBL" id="TDY39059.1"/>
    </source>
</evidence>
<proteinExistence type="predicted"/>
<protein>
    <submittedName>
        <fullName evidence="2">Uncharacterized protein</fullName>
    </submittedName>
</protein>